<gene>
    <name evidence="5" type="ORF">M6B38_331470</name>
</gene>
<dbReference type="InterPro" id="IPR005202">
    <property type="entry name" value="TF_GRAS"/>
</dbReference>
<keyword evidence="6" id="KW-1185">Reference proteome</keyword>
<comment type="caution">
    <text evidence="5">The sequence shown here is derived from an EMBL/GenBank/DDBJ whole genome shotgun (WGS) entry which is preliminary data.</text>
</comment>
<dbReference type="EMBL" id="JANAVB010013394">
    <property type="protein sequence ID" value="KAJ6835597.1"/>
    <property type="molecule type" value="Genomic_DNA"/>
</dbReference>
<feature type="region of interest" description="SAW" evidence="3">
    <location>
        <begin position="671"/>
        <end position="746"/>
    </location>
</feature>
<dbReference type="PROSITE" id="PS50985">
    <property type="entry name" value="GRAS"/>
    <property type="match status" value="1"/>
</dbReference>
<sequence length="751" mass="84924">MVMGTGIRDLRGGAMKGLRQSDQLFETWFREPQPFLASKTPFLDVLKGTNLDASPTLRTGTSMSTSTDVDSHEDAFSDLALTYISQMLMDEDDKVDNFHEYAALQAAEKPFYDILGQKYPPLPAQPPPDSSHASYSPDESISPSNGNSSCGPSSTSSSGGGLADGIWLNDFPERYLPSTYPTPVEFSSQSSFGSVNGGLRDVLEAKEDYLDGLSDLLRESGPAWQFRRGEEEARKFLPCEDKLVIDLEANGYWYPSKPKVESRPADVKSEKEEREYLYQSYGSRGRKNPHSDDLDLAAGRRVKQSAVSSDDGDLRSELFDDALLCKGDHFAEVIKDLRETLHILPDKSSQNGHSKGPGSGKGRGKKQPEKEVVDLRTILTQCAQMVAADDRRGAYELLKQIRQNSSDVGDGSQRLAHYFANGLEARLAGTGSEIYNSIKQSRRTATDYLKAYQLYLAVCPIKGISYFFSNQHIVDVAENATRIHVVDFGISFGFQWPSLIQRLSLRANGAPKLRITGIDFPQPGFRTRERLDETGRRLTEYAKHFNVPFEYEGISSRWEDVRIEDLAIDKDEVLVVNCLYMFRYLADETLAVDCPRDKVLNTIRRMKPDIFIHGVVNGSFSAPFFVTRFREALFFFSAIFDMLETNVPRENEQRLLSERELFGREIINIIACEGSERVERPETYRQWQVRKLRAGFVQRPLNRDMLKKAMDKVRSCYHKDFIIDQDGKWLLQGWKGRILFALSTWKPNDAS</sequence>
<feature type="region of interest" description="Leucine repeat I (LRI)" evidence="3">
    <location>
        <begin position="373"/>
        <end position="433"/>
    </location>
</feature>
<feature type="region of interest" description="Disordered" evidence="4">
    <location>
        <begin position="344"/>
        <end position="370"/>
    </location>
</feature>
<reference evidence="5" key="2">
    <citation type="submission" date="2023-04" db="EMBL/GenBank/DDBJ databases">
        <authorList>
            <person name="Bruccoleri R.E."/>
            <person name="Oakeley E.J."/>
            <person name="Faust A.-M."/>
            <person name="Dessus-Babus S."/>
            <person name="Altorfer M."/>
            <person name="Burckhardt D."/>
            <person name="Oertli M."/>
            <person name="Naumann U."/>
            <person name="Petersen F."/>
            <person name="Wong J."/>
        </authorList>
    </citation>
    <scope>NUCLEOTIDE SEQUENCE</scope>
    <source>
        <strain evidence="5">GSM-AAB239-AS_SAM_17_03QT</strain>
        <tissue evidence="5">Leaf</tissue>
    </source>
</reference>
<evidence type="ECO:0000313" key="6">
    <source>
        <dbReference type="Proteomes" id="UP001140949"/>
    </source>
</evidence>
<evidence type="ECO:0000313" key="5">
    <source>
        <dbReference type="EMBL" id="KAJ6835597.1"/>
    </source>
</evidence>
<feature type="region of interest" description="VHIID" evidence="3">
    <location>
        <begin position="452"/>
        <end position="517"/>
    </location>
</feature>
<keyword evidence="2" id="KW-0804">Transcription</keyword>
<protein>
    <submittedName>
        <fullName evidence="5">Scarecrow-like protein 9</fullName>
    </submittedName>
</protein>
<dbReference type="Proteomes" id="UP001140949">
    <property type="component" value="Unassembled WGS sequence"/>
</dbReference>
<feature type="region of interest" description="Leucine repeat II (LRII)" evidence="3">
    <location>
        <begin position="533"/>
        <end position="565"/>
    </location>
</feature>
<evidence type="ECO:0000256" key="2">
    <source>
        <dbReference type="ARBA" id="ARBA00023163"/>
    </source>
</evidence>
<reference evidence="5" key="1">
    <citation type="journal article" date="2023" name="GigaByte">
        <title>Genome assembly of the bearded iris, Iris pallida Lam.</title>
        <authorList>
            <person name="Bruccoleri R.E."/>
            <person name="Oakeley E.J."/>
            <person name="Faust A.M.E."/>
            <person name="Altorfer M."/>
            <person name="Dessus-Babus S."/>
            <person name="Burckhardt D."/>
            <person name="Oertli M."/>
            <person name="Naumann U."/>
            <person name="Petersen F."/>
            <person name="Wong J."/>
        </authorList>
    </citation>
    <scope>NUCLEOTIDE SEQUENCE</scope>
    <source>
        <strain evidence="5">GSM-AAB239-AS_SAM_17_03QT</strain>
    </source>
</reference>
<comment type="caution">
    <text evidence="3">Lacks conserved residue(s) required for the propagation of feature annotation.</text>
</comment>
<evidence type="ECO:0000256" key="4">
    <source>
        <dbReference type="SAM" id="MobiDB-lite"/>
    </source>
</evidence>
<evidence type="ECO:0000256" key="1">
    <source>
        <dbReference type="ARBA" id="ARBA00023015"/>
    </source>
</evidence>
<dbReference type="PANTHER" id="PTHR31636">
    <property type="entry name" value="OSJNBA0084A10.13 PROTEIN-RELATED"/>
    <property type="match status" value="1"/>
</dbReference>
<feature type="region of interest" description="Disordered" evidence="4">
    <location>
        <begin position="279"/>
        <end position="312"/>
    </location>
</feature>
<evidence type="ECO:0000256" key="3">
    <source>
        <dbReference type="PROSITE-ProRule" id="PRU01191"/>
    </source>
</evidence>
<feature type="compositionally biased region" description="Low complexity" evidence="4">
    <location>
        <begin position="140"/>
        <end position="157"/>
    </location>
</feature>
<organism evidence="5 6">
    <name type="scientific">Iris pallida</name>
    <name type="common">Sweet iris</name>
    <dbReference type="NCBI Taxonomy" id="29817"/>
    <lineage>
        <taxon>Eukaryota</taxon>
        <taxon>Viridiplantae</taxon>
        <taxon>Streptophyta</taxon>
        <taxon>Embryophyta</taxon>
        <taxon>Tracheophyta</taxon>
        <taxon>Spermatophyta</taxon>
        <taxon>Magnoliopsida</taxon>
        <taxon>Liliopsida</taxon>
        <taxon>Asparagales</taxon>
        <taxon>Iridaceae</taxon>
        <taxon>Iridoideae</taxon>
        <taxon>Irideae</taxon>
        <taxon>Iris</taxon>
    </lineage>
</organism>
<dbReference type="AlphaFoldDB" id="A0AAX6H4U9"/>
<accession>A0AAX6H4U9</accession>
<dbReference type="Pfam" id="PF03514">
    <property type="entry name" value="GRAS"/>
    <property type="match status" value="1"/>
</dbReference>
<keyword evidence="1" id="KW-0805">Transcription regulation</keyword>
<name>A0AAX6H4U9_IRIPA</name>
<feature type="short sequence motif" description="VHIID" evidence="3">
    <location>
        <begin position="483"/>
        <end position="487"/>
    </location>
</feature>
<proteinExistence type="inferred from homology"/>
<feature type="region of interest" description="Disordered" evidence="4">
    <location>
        <begin position="117"/>
        <end position="158"/>
    </location>
</feature>
<comment type="similarity">
    <text evidence="3">Belongs to the GRAS family.</text>
</comment>
<feature type="compositionally biased region" description="Pro residues" evidence="4">
    <location>
        <begin position="120"/>
        <end position="129"/>
    </location>
</feature>